<sequence>MARFKLLMVDHTVHRMVHYRLVLYALVVCLLLCILVVQELQISPKASTHHVHHIETNALVVETQTTRLMRANLTCPGAPRQIILLTYGRSGSSLTTDIIQRQEGVFTYYEPLHNLAKTFEKHQMLYKKKYGHYLHLTTIPDYRSRALDILDRLMSCDYDNLPHVALANIHMRLYDTAEMFRCLRREKTPPGHDRCLQDGKKKCLEKSIHFLKVIRLTVESVGKLMRKFPCLKLVYLVRDPRGSFLSKKRAFNMLTTNTTYEAERYCRRVGKDIDSALLLSTNYPDRVQITRYENIAEQPQVTSVKLYNYLGLNFTEQTAEYIYNITQAGADDVRVYSTARRNSSEVCYAWRVKITFSDVTAFDSQCPEVYYKLGYLPANTESDLRNMKKSLKFEKRYI</sequence>
<evidence type="ECO:0000313" key="3">
    <source>
        <dbReference type="Proteomes" id="UP001497497"/>
    </source>
</evidence>
<gene>
    <name evidence="2" type="ORF">GSLYS_00002257001</name>
</gene>
<keyword evidence="1" id="KW-0812">Transmembrane</keyword>
<dbReference type="EMBL" id="CAXITT010000027">
    <property type="protein sequence ID" value="CAL1528087.1"/>
    <property type="molecule type" value="Genomic_DNA"/>
</dbReference>
<evidence type="ECO:0000313" key="2">
    <source>
        <dbReference type="EMBL" id="CAL1528087.1"/>
    </source>
</evidence>
<keyword evidence="1" id="KW-1133">Transmembrane helix</keyword>
<dbReference type="PANTHER" id="PTHR10704:SF44">
    <property type="entry name" value="LD35051P-RELATED"/>
    <property type="match status" value="1"/>
</dbReference>
<dbReference type="InterPro" id="IPR051135">
    <property type="entry name" value="Gal/GlcNAc/GalNAc_ST"/>
</dbReference>
<dbReference type="AlphaFoldDB" id="A0AAV2H345"/>
<evidence type="ECO:0008006" key="4">
    <source>
        <dbReference type="Google" id="ProtNLM"/>
    </source>
</evidence>
<dbReference type="GO" id="GO:0001517">
    <property type="term" value="F:N-acetylglucosamine 6-O-sulfotransferase activity"/>
    <property type="evidence" value="ECO:0007669"/>
    <property type="project" value="TreeGrafter"/>
</dbReference>
<organism evidence="2 3">
    <name type="scientific">Lymnaea stagnalis</name>
    <name type="common">Great pond snail</name>
    <name type="synonym">Helix stagnalis</name>
    <dbReference type="NCBI Taxonomy" id="6523"/>
    <lineage>
        <taxon>Eukaryota</taxon>
        <taxon>Metazoa</taxon>
        <taxon>Spiralia</taxon>
        <taxon>Lophotrochozoa</taxon>
        <taxon>Mollusca</taxon>
        <taxon>Gastropoda</taxon>
        <taxon>Heterobranchia</taxon>
        <taxon>Euthyneura</taxon>
        <taxon>Panpulmonata</taxon>
        <taxon>Hygrophila</taxon>
        <taxon>Lymnaeoidea</taxon>
        <taxon>Lymnaeidae</taxon>
        <taxon>Lymnaea</taxon>
    </lineage>
</organism>
<proteinExistence type="predicted"/>
<evidence type="ECO:0000256" key="1">
    <source>
        <dbReference type="SAM" id="Phobius"/>
    </source>
</evidence>
<reference evidence="2 3" key="1">
    <citation type="submission" date="2024-04" db="EMBL/GenBank/DDBJ databases">
        <authorList>
            <consortium name="Genoscope - CEA"/>
            <person name="William W."/>
        </authorList>
    </citation>
    <scope>NUCLEOTIDE SEQUENCE [LARGE SCALE GENOMIC DNA]</scope>
</reference>
<comment type="caution">
    <text evidence="2">The sequence shown here is derived from an EMBL/GenBank/DDBJ whole genome shotgun (WGS) entry which is preliminary data.</text>
</comment>
<keyword evidence="3" id="KW-1185">Reference proteome</keyword>
<dbReference type="Gene3D" id="3.40.50.300">
    <property type="entry name" value="P-loop containing nucleotide triphosphate hydrolases"/>
    <property type="match status" value="1"/>
</dbReference>
<dbReference type="PANTHER" id="PTHR10704">
    <property type="entry name" value="CARBOHYDRATE SULFOTRANSFERASE"/>
    <property type="match status" value="1"/>
</dbReference>
<dbReference type="GO" id="GO:0006790">
    <property type="term" value="P:sulfur compound metabolic process"/>
    <property type="evidence" value="ECO:0007669"/>
    <property type="project" value="TreeGrafter"/>
</dbReference>
<keyword evidence="1" id="KW-0472">Membrane</keyword>
<dbReference type="Proteomes" id="UP001497497">
    <property type="component" value="Unassembled WGS sequence"/>
</dbReference>
<dbReference type="InterPro" id="IPR027417">
    <property type="entry name" value="P-loop_NTPase"/>
</dbReference>
<dbReference type="SUPFAM" id="SSF52540">
    <property type="entry name" value="P-loop containing nucleoside triphosphate hydrolases"/>
    <property type="match status" value="1"/>
</dbReference>
<accession>A0AAV2H345</accession>
<dbReference type="Pfam" id="PF13469">
    <property type="entry name" value="Sulfotransfer_3"/>
    <property type="match status" value="1"/>
</dbReference>
<dbReference type="GO" id="GO:0006044">
    <property type="term" value="P:N-acetylglucosamine metabolic process"/>
    <property type="evidence" value="ECO:0007669"/>
    <property type="project" value="TreeGrafter"/>
</dbReference>
<protein>
    <recommendedName>
        <fullName evidence="4">Sulfotransferase</fullName>
    </recommendedName>
</protein>
<feature type="transmembrane region" description="Helical" evidence="1">
    <location>
        <begin position="21"/>
        <end position="38"/>
    </location>
</feature>
<name>A0AAV2H345_LYMST</name>